<feature type="transmembrane region" description="Helical" evidence="5">
    <location>
        <begin position="76"/>
        <end position="101"/>
    </location>
</feature>
<reference evidence="7 8" key="1">
    <citation type="journal article" date="2017" name="Nat. Ecol. Evol.">
        <title>Scallop genome provides insights into evolution of bilaterian karyotype and development.</title>
        <authorList>
            <person name="Wang S."/>
            <person name="Zhang J."/>
            <person name="Jiao W."/>
            <person name="Li J."/>
            <person name="Xun X."/>
            <person name="Sun Y."/>
            <person name="Guo X."/>
            <person name="Huan P."/>
            <person name="Dong B."/>
            <person name="Zhang L."/>
            <person name="Hu X."/>
            <person name="Sun X."/>
            <person name="Wang J."/>
            <person name="Zhao C."/>
            <person name="Wang Y."/>
            <person name="Wang D."/>
            <person name="Huang X."/>
            <person name="Wang R."/>
            <person name="Lv J."/>
            <person name="Li Y."/>
            <person name="Zhang Z."/>
            <person name="Liu B."/>
            <person name="Lu W."/>
            <person name="Hui Y."/>
            <person name="Liang J."/>
            <person name="Zhou Z."/>
            <person name="Hou R."/>
            <person name="Li X."/>
            <person name="Liu Y."/>
            <person name="Li H."/>
            <person name="Ning X."/>
            <person name="Lin Y."/>
            <person name="Zhao L."/>
            <person name="Xing Q."/>
            <person name="Dou J."/>
            <person name="Li Y."/>
            <person name="Mao J."/>
            <person name="Guo H."/>
            <person name="Dou H."/>
            <person name="Li T."/>
            <person name="Mu C."/>
            <person name="Jiang W."/>
            <person name="Fu Q."/>
            <person name="Fu X."/>
            <person name="Miao Y."/>
            <person name="Liu J."/>
            <person name="Yu Q."/>
            <person name="Li R."/>
            <person name="Liao H."/>
            <person name="Li X."/>
            <person name="Kong Y."/>
            <person name="Jiang Z."/>
            <person name="Chourrout D."/>
            <person name="Li R."/>
            <person name="Bao Z."/>
        </authorList>
    </citation>
    <scope>NUCLEOTIDE SEQUENCE [LARGE SCALE GENOMIC DNA]</scope>
    <source>
        <strain evidence="7 8">PY_sf001</strain>
    </source>
</reference>
<evidence type="ECO:0000256" key="5">
    <source>
        <dbReference type="SAM" id="Phobius"/>
    </source>
</evidence>
<comment type="caution">
    <text evidence="7">The sequence shown here is derived from an EMBL/GenBank/DDBJ whole genome shotgun (WGS) entry which is preliminary data.</text>
</comment>
<accession>A0A210PL79</accession>
<dbReference type="GO" id="GO:0005886">
    <property type="term" value="C:plasma membrane"/>
    <property type="evidence" value="ECO:0007669"/>
    <property type="project" value="TreeGrafter"/>
</dbReference>
<evidence type="ECO:0000256" key="3">
    <source>
        <dbReference type="ARBA" id="ARBA00022989"/>
    </source>
</evidence>
<organism evidence="7 8">
    <name type="scientific">Mizuhopecten yessoensis</name>
    <name type="common">Japanese scallop</name>
    <name type="synonym">Patinopecten yessoensis</name>
    <dbReference type="NCBI Taxonomy" id="6573"/>
    <lineage>
        <taxon>Eukaryota</taxon>
        <taxon>Metazoa</taxon>
        <taxon>Spiralia</taxon>
        <taxon>Lophotrochozoa</taxon>
        <taxon>Mollusca</taxon>
        <taxon>Bivalvia</taxon>
        <taxon>Autobranchia</taxon>
        <taxon>Pteriomorphia</taxon>
        <taxon>Pectinida</taxon>
        <taxon>Pectinoidea</taxon>
        <taxon>Pectinidae</taxon>
        <taxon>Mizuhopecten</taxon>
    </lineage>
</organism>
<dbReference type="Gene3D" id="1.20.1070.10">
    <property type="entry name" value="Rhodopsin 7-helix transmembrane proteins"/>
    <property type="match status" value="1"/>
</dbReference>
<dbReference type="PANTHER" id="PTHR23112">
    <property type="entry name" value="G PROTEIN-COUPLED RECEPTOR 157-RELATED"/>
    <property type="match status" value="1"/>
</dbReference>
<protein>
    <recommendedName>
        <fullName evidence="6">G-protein coupled receptors family 2 profile 2 domain-containing protein</fullName>
    </recommendedName>
</protein>
<dbReference type="GO" id="GO:0007166">
    <property type="term" value="P:cell surface receptor signaling pathway"/>
    <property type="evidence" value="ECO:0007669"/>
    <property type="project" value="InterPro"/>
</dbReference>
<dbReference type="InterPro" id="IPR017981">
    <property type="entry name" value="GPCR_2-like_7TM"/>
</dbReference>
<sequence>MTNPSTEAWTTVLENITRSTPVMENFTIGPAENTPLDLSNWVEALTLLTTNLSIILSMFLLLIFRCIVQTKEDLIVYLVQFLAVIDLFFCVGMDMGIAYYTSSDKGKYESFCVVESFICTFFDLVSFFYTLYVIIYVFCVTVYKAEWMKGKTAKRIYHSLAWGVPGE</sequence>
<evidence type="ECO:0000256" key="1">
    <source>
        <dbReference type="ARBA" id="ARBA00004141"/>
    </source>
</evidence>
<dbReference type="PANTHER" id="PTHR23112:SF0">
    <property type="entry name" value="TRANSMEMBRANE PROTEIN 116"/>
    <property type="match status" value="1"/>
</dbReference>
<gene>
    <name evidence="7" type="ORF">KP79_PYT21297</name>
</gene>
<evidence type="ECO:0000259" key="6">
    <source>
        <dbReference type="PROSITE" id="PS50261"/>
    </source>
</evidence>
<dbReference type="EMBL" id="NEDP02005594">
    <property type="protein sequence ID" value="OWF37186.1"/>
    <property type="molecule type" value="Genomic_DNA"/>
</dbReference>
<keyword evidence="4 5" id="KW-0472">Membrane</keyword>
<evidence type="ECO:0000313" key="7">
    <source>
        <dbReference type="EMBL" id="OWF37186.1"/>
    </source>
</evidence>
<keyword evidence="8" id="KW-1185">Reference proteome</keyword>
<name>A0A210PL79_MIZYE</name>
<dbReference type="Proteomes" id="UP000242188">
    <property type="component" value="Unassembled WGS sequence"/>
</dbReference>
<evidence type="ECO:0000313" key="8">
    <source>
        <dbReference type="Proteomes" id="UP000242188"/>
    </source>
</evidence>
<comment type="subcellular location">
    <subcellularLocation>
        <location evidence="1">Membrane</location>
        <topology evidence="1">Multi-pass membrane protein</topology>
    </subcellularLocation>
</comment>
<evidence type="ECO:0000256" key="4">
    <source>
        <dbReference type="ARBA" id="ARBA00023136"/>
    </source>
</evidence>
<keyword evidence="2 5" id="KW-0812">Transmembrane</keyword>
<feature type="transmembrane region" description="Helical" evidence="5">
    <location>
        <begin position="44"/>
        <end position="64"/>
    </location>
</feature>
<dbReference type="GO" id="GO:0007189">
    <property type="term" value="P:adenylate cyclase-activating G protein-coupled receptor signaling pathway"/>
    <property type="evidence" value="ECO:0007669"/>
    <property type="project" value="TreeGrafter"/>
</dbReference>
<dbReference type="GO" id="GO:0004930">
    <property type="term" value="F:G protein-coupled receptor activity"/>
    <property type="evidence" value="ECO:0007669"/>
    <property type="project" value="TreeGrafter"/>
</dbReference>
<dbReference type="PROSITE" id="PS50261">
    <property type="entry name" value="G_PROTEIN_RECEP_F2_4"/>
    <property type="match status" value="1"/>
</dbReference>
<dbReference type="OrthoDB" id="100006at2759"/>
<keyword evidence="3 5" id="KW-1133">Transmembrane helix</keyword>
<feature type="transmembrane region" description="Helical" evidence="5">
    <location>
        <begin position="121"/>
        <end position="145"/>
    </location>
</feature>
<proteinExistence type="predicted"/>
<dbReference type="AlphaFoldDB" id="A0A210PL79"/>
<feature type="domain" description="G-protein coupled receptors family 2 profile 2" evidence="6">
    <location>
        <begin position="39"/>
        <end position="167"/>
    </location>
</feature>
<evidence type="ECO:0000256" key="2">
    <source>
        <dbReference type="ARBA" id="ARBA00022692"/>
    </source>
</evidence>